<dbReference type="Gene3D" id="3.30.1520.10">
    <property type="entry name" value="Phox-like domain"/>
    <property type="match status" value="1"/>
</dbReference>
<reference evidence="5" key="1">
    <citation type="journal article" date="2016" name="Nat. Commun.">
        <title>Genome analysis of three Pneumocystis species reveals adaptation mechanisms to life exclusively in mammalian hosts.</title>
        <authorList>
            <person name="Ma L."/>
            <person name="Chen Z."/>
            <person name="Huang D.W."/>
            <person name="Kutty G."/>
            <person name="Ishihara M."/>
            <person name="Wang H."/>
            <person name="Abouelleil A."/>
            <person name="Bishop L."/>
            <person name="Davey E."/>
            <person name="Deng R."/>
            <person name="Deng X."/>
            <person name="Fan L."/>
            <person name="Fantoni G."/>
            <person name="Fitzgerald M."/>
            <person name="Gogineni E."/>
            <person name="Goldberg J.M."/>
            <person name="Handley G."/>
            <person name="Hu X."/>
            <person name="Huber C."/>
            <person name="Jiao X."/>
            <person name="Jones K."/>
            <person name="Levin J.Z."/>
            <person name="Liu Y."/>
            <person name="Macdonald P."/>
            <person name="Melnikov A."/>
            <person name="Raley C."/>
            <person name="Sassi M."/>
            <person name="Sherman B.T."/>
            <person name="Song X."/>
            <person name="Sykes S."/>
            <person name="Tran B."/>
            <person name="Walsh L."/>
            <person name="Xia Y."/>
            <person name="Yang J."/>
            <person name="Young S."/>
            <person name="Zeng Q."/>
            <person name="Zheng X."/>
            <person name="Stephens R."/>
            <person name="Nusbaum C."/>
            <person name="Birren B.W."/>
            <person name="Azadi P."/>
            <person name="Lempicki R.A."/>
            <person name="Cuomo C.A."/>
            <person name="Kovacs J.A."/>
        </authorList>
    </citation>
    <scope>NUCLEOTIDE SEQUENCE [LARGE SCALE GENOMIC DNA]</scope>
    <source>
        <strain evidence="5">RU7</strain>
    </source>
</reference>
<dbReference type="PROSITE" id="PS51205">
    <property type="entry name" value="VPS9"/>
    <property type="match status" value="1"/>
</dbReference>
<dbReference type="EMBL" id="LFWA01000014">
    <property type="protein sequence ID" value="KTW27587.1"/>
    <property type="molecule type" value="Genomic_DNA"/>
</dbReference>
<dbReference type="GO" id="GO:0097422">
    <property type="term" value="C:tubular endosome"/>
    <property type="evidence" value="ECO:0007669"/>
    <property type="project" value="TreeGrafter"/>
</dbReference>
<accession>A0A0W4ZGT6</accession>
<evidence type="ECO:0000313" key="5">
    <source>
        <dbReference type="Proteomes" id="UP000053447"/>
    </source>
</evidence>
<dbReference type="STRING" id="1408657.A0A0W4ZGT6"/>
<dbReference type="PROSITE" id="PS50297">
    <property type="entry name" value="ANK_REP_REGION"/>
    <property type="match status" value="1"/>
</dbReference>
<dbReference type="AlphaFoldDB" id="A0A0W4ZGT6"/>
<dbReference type="Gene3D" id="1.20.1050.80">
    <property type="entry name" value="VPS9 domain"/>
    <property type="match status" value="1"/>
</dbReference>
<feature type="domain" description="VPS9" evidence="3">
    <location>
        <begin position="271"/>
        <end position="432"/>
    </location>
</feature>
<dbReference type="PROSITE" id="PS50088">
    <property type="entry name" value="ANK_REPEAT"/>
    <property type="match status" value="1"/>
</dbReference>
<dbReference type="SUPFAM" id="SSF48403">
    <property type="entry name" value="Ankyrin repeat"/>
    <property type="match status" value="2"/>
</dbReference>
<dbReference type="eggNOG" id="ENOG502R3ZQ">
    <property type="taxonomic scope" value="Eukaryota"/>
</dbReference>
<dbReference type="Gene3D" id="1.25.40.20">
    <property type="entry name" value="Ankyrin repeat-containing domain"/>
    <property type="match status" value="2"/>
</dbReference>
<dbReference type="GO" id="GO:0005769">
    <property type="term" value="C:early endosome"/>
    <property type="evidence" value="ECO:0007669"/>
    <property type="project" value="TreeGrafter"/>
</dbReference>
<dbReference type="InterPro" id="IPR051248">
    <property type="entry name" value="UPF0507/Ank_repeat_27"/>
</dbReference>
<dbReference type="SUPFAM" id="SSF109993">
    <property type="entry name" value="VPS9 domain"/>
    <property type="match status" value="1"/>
</dbReference>
<dbReference type="OrthoDB" id="7464126at2759"/>
<dbReference type="InterPro" id="IPR003123">
    <property type="entry name" value="VPS9"/>
</dbReference>
<dbReference type="GO" id="GO:0000149">
    <property type="term" value="F:SNARE binding"/>
    <property type="evidence" value="ECO:0007669"/>
    <property type="project" value="TreeGrafter"/>
</dbReference>
<gene>
    <name evidence="4" type="ORF">T551_03086</name>
</gene>
<dbReference type="RefSeq" id="XP_018228557.1">
    <property type="nucleotide sequence ID" value="XM_018375349.1"/>
</dbReference>
<feature type="repeat" description="ANK" evidence="2">
    <location>
        <begin position="743"/>
        <end position="776"/>
    </location>
</feature>
<evidence type="ECO:0000259" key="3">
    <source>
        <dbReference type="PROSITE" id="PS51205"/>
    </source>
</evidence>
<organism evidence="4 5">
    <name type="scientific">Pneumocystis jirovecii (strain RU7)</name>
    <name type="common">Human pneumocystis pneumonia agent</name>
    <dbReference type="NCBI Taxonomy" id="1408657"/>
    <lineage>
        <taxon>Eukaryota</taxon>
        <taxon>Fungi</taxon>
        <taxon>Dikarya</taxon>
        <taxon>Ascomycota</taxon>
        <taxon>Taphrinomycotina</taxon>
        <taxon>Pneumocystomycetes</taxon>
        <taxon>Pneumocystaceae</taxon>
        <taxon>Pneumocystis</taxon>
    </lineage>
</organism>
<dbReference type="GO" id="GO:0045022">
    <property type="term" value="P:early endosome to late endosome transport"/>
    <property type="evidence" value="ECO:0007669"/>
    <property type="project" value="TreeGrafter"/>
</dbReference>
<evidence type="ECO:0000313" key="4">
    <source>
        <dbReference type="EMBL" id="KTW27587.1"/>
    </source>
</evidence>
<name>A0A0W4ZGT6_PNEJ7</name>
<dbReference type="PANTHER" id="PTHR24170:SF1">
    <property type="entry name" value="DOMAIN PROTEIN, PUTATIVE (AFU_ORTHOLOGUE AFUA_1G09870)-RELATED"/>
    <property type="match status" value="1"/>
</dbReference>
<sequence>MKQSSPNAFLDRLFFSDHNNGIFSDKTLLQDFEVHDVIILAPVAESLQGIENETDIPWNETITSDFIASHILKCSSGLGYGLYGKTKQFTTINGKTVIIKNDFVYTDKGFSSVRHAKLLYDHLYYSGDINRPPYLIYFLDRPLLKSCFDSCTRIPKSLSVSKSFEKITNFQQIIRLYPLISQKVKQILTNSLKKLRSLEESSVLNLDNIRQIIENTVISVINTFKSSRTSSIKNLLKAEKFSEEDVELLIENYVCDETHDIVFFYLLKINKERDKELMDSIISMEYIDIHQIGLPIINSEIIDRISDAVNCFKQLEKRRIPSERLTVLLKTVQFLVTSTVKITKESQRNKNYNKNMFQDTSNFLKNNLGGDCLIPMLLLVLIRAKLNNLETNLVYITHFSFLNTHRGEESYALSSLEAVLYHILHQRDKLKMISDCNIILWNSIKSGDIDILESIFKKQHPSFNSVFFDEVFFQTTRISYILNDIYCYKDINGDSAIMLGIKTKNISSITFLFNQPQFSSEFLLNDRDIEGSTLLMVAIKLEFKEAIDILLQKLKTCSNQKFFNYLTQKDYSGKTICHYLFYQPYLIYELGPHLSWKSRDKQGQTPLFSLFMMHNHLDYKKIAMDAIEIVQLIENNNLNVDDHFDNNGNSLFHIINDSECLSKLLSCRGNINKRNNDGFTPLICHIKFGRSKLVKIFLNDKRTDISAKDQNGFTAIHFLVQMNLETMNILTEIVNIEERTSYTGSTALHIAVQEKSLDCIKYLVKNRSADINALNYKGDRPVDIAKDQEVVDLLDEFAFFKNSLKKQGKIARVVRILFEDDSSIKFIIKSGFVNENSKNITTVIRTIEDFKFLYKCLVFQYSELWVPSLHIDFLDPCIIPSRPSKSILSAFLNCFDNFLQILLQHSVFSTDELLWEFVTVPQLYTHLTTERSQKKFLDKDKDRQEKLMSVDEINDIDFFFKDTKHNIENMTHAYNHLHKSLCFLESSCLDFQTSYKLLFHFFRIPVFKFLEVNGYLFAIERFIDNLVLKTPSLIVELIQLILLTKNILSDFSNAFEQPHVLVKELMFAHKSFRRSVNIDKNTLWSFNLLTNTKKKMQQTSAKRVFQTTQTLTKQSTKLQNIHINLLTELADFYNTHTQRIKTALWNFANATLQEERYKYDQLQRALLALRSGSNDLASYNTFASDQV</sequence>
<dbReference type="SMART" id="SM00248">
    <property type="entry name" value="ANK"/>
    <property type="match status" value="7"/>
</dbReference>
<dbReference type="InterPro" id="IPR036871">
    <property type="entry name" value="PX_dom_sf"/>
</dbReference>
<dbReference type="GO" id="GO:0005886">
    <property type="term" value="C:plasma membrane"/>
    <property type="evidence" value="ECO:0007669"/>
    <property type="project" value="TreeGrafter"/>
</dbReference>
<dbReference type="InterPro" id="IPR036770">
    <property type="entry name" value="Ankyrin_rpt-contain_sf"/>
</dbReference>
<proteinExistence type="inferred from homology"/>
<comment type="caution">
    <text evidence="4">The sequence shown here is derived from an EMBL/GenBank/DDBJ whole genome shotgun (WGS) entry which is preliminary data.</text>
</comment>
<dbReference type="VEuPathDB" id="FungiDB:T551_03086"/>
<keyword evidence="2" id="KW-0040">ANK repeat</keyword>
<dbReference type="GO" id="GO:0005770">
    <property type="term" value="C:late endosome"/>
    <property type="evidence" value="ECO:0007669"/>
    <property type="project" value="TreeGrafter"/>
</dbReference>
<comment type="similarity">
    <text evidence="1">Belongs to the UPF0507 family.</text>
</comment>
<dbReference type="PANTHER" id="PTHR24170">
    <property type="entry name" value="ANKYRIN REPEAT DOMAIN-CONTAINING PROTEIN 27"/>
    <property type="match status" value="1"/>
</dbReference>
<dbReference type="InterPro" id="IPR037191">
    <property type="entry name" value="VPS9_dom_sf"/>
</dbReference>
<keyword evidence="5" id="KW-1185">Reference proteome</keyword>
<dbReference type="GO" id="GO:0035091">
    <property type="term" value="F:phosphatidylinositol binding"/>
    <property type="evidence" value="ECO:0007669"/>
    <property type="project" value="InterPro"/>
</dbReference>
<dbReference type="GeneID" id="28941604"/>
<dbReference type="Proteomes" id="UP000053447">
    <property type="component" value="Unassembled WGS sequence"/>
</dbReference>
<evidence type="ECO:0000256" key="2">
    <source>
        <dbReference type="PROSITE-ProRule" id="PRU00023"/>
    </source>
</evidence>
<evidence type="ECO:0000256" key="1">
    <source>
        <dbReference type="ARBA" id="ARBA00007428"/>
    </source>
</evidence>
<dbReference type="InterPro" id="IPR002110">
    <property type="entry name" value="Ankyrin_rpt"/>
</dbReference>
<protein>
    <recommendedName>
        <fullName evidence="3">VPS9 domain-containing protein</fullName>
    </recommendedName>
</protein>
<dbReference type="Pfam" id="PF12796">
    <property type="entry name" value="Ank_2"/>
    <property type="match status" value="1"/>
</dbReference>
<dbReference type="Pfam" id="PF02204">
    <property type="entry name" value="VPS9"/>
    <property type="match status" value="1"/>
</dbReference>
<dbReference type="GO" id="GO:0030133">
    <property type="term" value="C:transport vesicle"/>
    <property type="evidence" value="ECO:0007669"/>
    <property type="project" value="TreeGrafter"/>
</dbReference>
<dbReference type="GO" id="GO:0005085">
    <property type="term" value="F:guanyl-nucleotide exchange factor activity"/>
    <property type="evidence" value="ECO:0007669"/>
    <property type="project" value="TreeGrafter"/>
</dbReference>
<dbReference type="SUPFAM" id="SSF64268">
    <property type="entry name" value="PX domain"/>
    <property type="match status" value="1"/>
</dbReference>